<evidence type="ECO:0000256" key="1">
    <source>
        <dbReference type="SAM" id="MobiDB-lite"/>
    </source>
</evidence>
<proteinExistence type="predicted"/>
<evidence type="ECO:0000256" key="2">
    <source>
        <dbReference type="SAM" id="Phobius"/>
    </source>
</evidence>
<dbReference type="EMBL" id="UIVT01000002">
    <property type="protein sequence ID" value="SVP90725.1"/>
    <property type="molecule type" value="Genomic_DNA"/>
</dbReference>
<feature type="region of interest" description="Disordered" evidence="1">
    <location>
        <begin position="391"/>
        <end position="411"/>
    </location>
</feature>
<keyword evidence="2" id="KW-1133">Transmembrane helix</keyword>
<dbReference type="VEuPathDB" id="PiroplasmaDB:TA14810"/>
<keyword evidence="2" id="KW-0472">Membrane</keyword>
<sequence>MLSRIRLRKTNDERERKSKESEKGGYVYRKNINDKHSIVFFFLGMAMNLNLDTSLLTERIFEVENFTNITIFLYFTVVVIVCILYMFSITPEFWQLVAGAWVLAASRTCQVVLSMFAHGKSGRNLFLLFYSINGTYVISLYFLNESYLHFVNGGVFFSILASLLQIICGVVIGDDTSRQVRRTLIICQTAYLLETLIASVWITIVFIEHHSDEDKLKKQEGEEEEEGEEEKYKKAMKKFTYIPYYISKFFVSFFACIFRVIFHPVLIPYMMDVSNVNKLLASIVFTFSEFLGRLVTFQVDEYIDPSKKSQSMSDNLFLFRQDLHLYLLFCYQCFVCTLAVYSSWFQKYGISRNPYFVTFITMTSGLVTGYNNNRAASGSQAVLQYYSKKKNNSADSKPESSNNSDEITPKVASDTSNVNDIITLLSYSSFLVACLISYYIQHAIIRRKETLEFILLSHRKYMDKESVRILATKLNL</sequence>
<name>A0A3B0NAF0_THEAN</name>
<feature type="transmembrane region" description="Helical" evidence="2">
    <location>
        <begin position="242"/>
        <end position="267"/>
    </location>
</feature>
<feature type="compositionally biased region" description="Polar residues" evidence="1">
    <location>
        <begin position="393"/>
        <end position="406"/>
    </location>
</feature>
<reference evidence="4" key="1">
    <citation type="submission" date="2018-07" db="EMBL/GenBank/DDBJ databases">
        <authorList>
            <person name="Quirk P.G."/>
            <person name="Krulwich T.A."/>
        </authorList>
    </citation>
    <scope>NUCLEOTIDE SEQUENCE</scope>
    <source>
        <strain evidence="4">Anand</strain>
    </source>
</reference>
<keyword evidence="2" id="KW-0812">Transmembrane</keyword>
<feature type="transmembrane region" description="Helical" evidence="2">
    <location>
        <begin position="323"/>
        <end position="341"/>
    </location>
</feature>
<accession>A0A3B0NAF0</accession>
<feature type="transmembrane region" description="Helical" evidence="2">
    <location>
        <begin position="69"/>
        <end position="87"/>
    </location>
</feature>
<feature type="transmembrane region" description="Helical" evidence="2">
    <location>
        <begin position="125"/>
        <end position="143"/>
    </location>
</feature>
<feature type="transmembrane region" description="Helical" evidence="2">
    <location>
        <begin position="421"/>
        <end position="440"/>
    </location>
</feature>
<organism evidence="4">
    <name type="scientific">Theileria annulata</name>
    <dbReference type="NCBI Taxonomy" id="5874"/>
    <lineage>
        <taxon>Eukaryota</taxon>
        <taxon>Sar</taxon>
        <taxon>Alveolata</taxon>
        <taxon>Apicomplexa</taxon>
        <taxon>Aconoidasida</taxon>
        <taxon>Piroplasmida</taxon>
        <taxon>Theileriidae</taxon>
        <taxon>Theileria</taxon>
    </lineage>
</organism>
<feature type="transmembrane region" description="Helical" evidence="2">
    <location>
        <begin position="184"/>
        <end position="207"/>
    </location>
</feature>
<protein>
    <submittedName>
        <fullName evidence="4">Uncharacterized protein</fullName>
    </submittedName>
</protein>
<dbReference type="AlphaFoldDB" id="A0A3B0NAF0"/>
<gene>
    <name evidence="3" type="ORF">TAT_000143600</name>
    <name evidence="4" type="ORF">TAV_000143600</name>
</gene>
<feature type="transmembrane region" description="Helical" evidence="2">
    <location>
        <begin position="38"/>
        <end position="57"/>
    </location>
</feature>
<evidence type="ECO:0000313" key="4">
    <source>
        <dbReference type="EMBL" id="SVP91248.1"/>
    </source>
</evidence>
<dbReference type="EMBL" id="UIVS01000002">
    <property type="protein sequence ID" value="SVP91248.1"/>
    <property type="molecule type" value="Genomic_DNA"/>
</dbReference>
<evidence type="ECO:0000313" key="3">
    <source>
        <dbReference type="EMBL" id="SVP90725.1"/>
    </source>
</evidence>
<feature type="transmembrane region" description="Helical" evidence="2">
    <location>
        <begin position="149"/>
        <end position="172"/>
    </location>
</feature>